<protein>
    <recommendedName>
        <fullName evidence="1">DUF7708 domain-containing protein</fullName>
    </recommendedName>
</protein>
<proteinExistence type="predicted"/>
<dbReference type="Pfam" id="PF24809">
    <property type="entry name" value="DUF7708"/>
    <property type="match status" value="1"/>
</dbReference>
<name>A0A4S9W6U2_AURPU</name>
<dbReference type="EMBL" id="QZAJ01000654">
    <property type="protein sequence ID" value="THW07919.1"/>
    <property type="molecule type" value="Genomic_DNA"/>
</dbReference>
<evidence type="ECO:0000313" key="2">
    <source>
        <dbReference type="EMBL" id="THW07919.1"/>
    </source>
</evidence>
<gene>
    <name evidence="3" type="ORF">D6C85_09677</name>
    <name evidence="2" type="ORF">D6D24_09468</name>
</gene>
<feature type="domain" description="DUF7708" evidence="1">
    <location>
        <begin position="82"/>
        <end position="226"/>
    </location>
</feature>
<comment type="caution">
    <text evidence="3">The sequence shown here is derived from an EMBL/GenBank/DDBJ whole genome shotgun (WGS) entry which is preliminary data.</text>
</comment>
<evidence type="ECO:0000313" key="4">
    <source>
        <dbReference type="Proteomes" id="UP000308014"/>
    </source>
</evidence>
<dbReference type="AlphaFoldDB" id="A0A4S9W6U2"/>
<dbReference type="Proteomes" id="UP000309734">
    <property type="component" value="Unassembled WGS sequence"/>
</dbReference>
<organism evidence="3 5">
    <name type="scientific">Aureobasidium pullulans</name>
    <name type="common">Black yeast</name>
    <name type="synonym">Pullularia pullulans</name>
    <dbReference type="NCBI Taxonomy" id="5580"/>
    <lineage>
        <taxon>Eukaryota</taxon>
        <taxon>Fungi</taxon>
        <taxon>Dikarya</taxon>
        <taxon>Ascomycota</taxon>
        <taxon>Pezizomycotina</taxon>
        <taxon>Dothideomycetes</taxon>
        <taxon>Dothideomycetidae</taxon>
        <taxon>Dothideales</taxon>
        <taxon>Saccotheciaceae</taxon>
        <taxon>Aureobasidium</taxon>
    </lineage>
</organism>
<evidence type="ECO:0000313" key="5">
    <source>
        <dbReference type="Proteomes" id="UP000309734"/>
    </source>
</evidence>
<reference evidence="4 5" key="1">
    <citation type="submission" date="2018-10" db="EMBL/GenBank/DDBJ databases">
        <title>Fifty Aureobasidium pullulans genomes reveal a recombining polyextremotolerant generalist.</title>
        <authorList>
            <person name="Gostincar C."/>
            <person name="Turk M."/>
            <person name="Zajc J."/>
            <person name="Gunde-Cimerman N."/>
        </authorList>
    </citation>
    <scope>NUCLEOTIDE SEQUENCE [LARGE SCALE GENOMIC DNA]</scope>
    <source>
        <strain evidence="2 4">EXF-11318</strain>
        <strain evidence="3 5">EXF-3519</strain>
    </source>
</reference>
<evidence type="ECO:0000259" key="1">
    <source>
        <dbReference type="Pfam" id="PF24809"/>
    </source>
</evidence>
<accession>A0A4S9W6U2</accession>
<dbReference type="InterPro" id="IPR056125">
    <property type="entry name" value="DUF7708"/>
</dbReference>
<dbReference type="Proteomes" id="UP000308014">
    <property type="component" value="Unassembled WGS sequence"/>
</dbReference>
<sequence>MNVPLLVQDAAVTKLWITPAGPTNIASEAYNSAVDAFERELDQAESMILLNTPTCMEDILSAIRRTQAQHGLNRSRWDKTTKWLNLASSRIVYYSGVLDALAQHHPEYVSLAWGAIKFVLMGVVNHSELLTKFATAFSEIGEALDSALCAARLYGTADLQTHISELYLQIMRFLEKAVKWYSQNTFKRVVSSMGRPWALSWKENVDSIHASVAKVKDKSQTAMYAELRDTHISVQNTERYVQKSGLSIQDIHQIVISHGGKIDLLSDAMRDVPDLIRQVLSEAMATHALATRISEDTNNVKLGVQDLQVSSILTGLAPGVDLAQVLVDIQILIRRNRFPQSLLRNDGGLRRSVAHWAQDQKSSLLVLQAKFADQMMMKTIMLDLIEAPHRPFCSLIFALPKVMGEGSSTVCSEGLESWTRSLVYQALKTNSDFLVNQPGGLQSAKYHSAHSPEEWMHLLGQILSSIPMTYLILDTSALYEQYKDKSERFSRIIGLFRKLVDDVERAGKVLKVVLATYDATLPMDPLDKSRTWEEILGLDISLNELCICAMLNFSVIVEEESNYGMTQGSGEREVFAKVLCEAWQSLCTFVQRHKSGVHKFDFLNYENH</sequence>
<evidence type="ECO:0000313" key="3">
    <source>
        <dbReference type="EMBL" id="THZ60934.1"/>
    </source>
</evidence>
<dbReference type="EMBL" id="QZBS01000568">
    <property type="protein sequence ID" value="THZ60934.1"/>
    <property type="molecule type" value="Genomic_DNA"/>
</dbReference>